<dbReference type="Pfam" id="PF01476">
    <property type="entry name" value="LysM"/>
    <property type="match status" value="1"/>
</dbReference>
<feature type="domain" description="BON" evidence="2">
    <location>
        <begin position="116"/>
        <end position="185"/>
    </location>
</feature>
<reference evidence="5" key="2">
    <citation type="submission" date="2011-01" db="EMBL/GenBank/DDBJ databases">
        <title>The complete genome of Deinococcus maricopensis DSM 21211.</title>
        <authorList>
            <consortium name="US DOE Joint Genome Institute (JGI-PGF)"/>
            <person name="Lucas S."/>
            <person name="Copeland A."/>
            <person name="Lapidus A."/>
            <person name="Goodwin L."/>
            <person name="Pitluck S."/>
            <person name="Kyrpides N."/>
            <person name="Mavromatis K."/>
            <person name="Pagani I."/>
            <person name="Ivanova N."/>
            <person name="Ovchinnikova G."/>
            <person name="Zeytun A."/>
            <person name="Detter J.C."/>
            <person name="Han C."/>
            <person name="Land M."/>
            <person name="Hauser L."/>
            <person name="Markowitz V."/>
            <person name="Cheng J.-F."/>
            <person name="Hugenholtz P."/>
            <person name="Woyke T."/>
            <person name="Wu D."/>
            <person name="Pukall R."/>
            <person name="Gehrich-Schroeter G."/>
            <person name="Brambilla E."/>
            <person name="Klenk H.-P."/>
            <person name="Eisen J.A."/>
        </authorList>
    </citation>
    <scope>NUCLEOTIDE SEQUENCE [LARGE SCALE GENOMIC DNA]</scope>
    <source>
        <strain evidence="5">DSM 21211 / LMG 22137 / NRRL B-23946 / LB-34</strain>
    </source>
</reference>
<dbReference type="Gene3D" id="3.10.350.10">
    <property type="entry name" value="LysM domain"/>
    <property type="match status" value="1"/>
</dbReference>
<feature type="region of interest" description="Disordered" evidence="1">
    <location>
        <begin position="72"/>
        <end position="95"/>
    </location>
</feature>
<dbReference type="Gene3D" id="3.30.1340.30">
    <property type="match status" value="1"/>
</dbReference>
<dbReference type="SUPFAM" id="SSF54106">
    <property type="entry name" value="LysM domain"/>
    <property type="match status" value="1"/>
</dbReference>
<dbReference type="InterPro" id="IPR018392">
    <property type="entry name" value="LysM"/>
</dbReference>
<dbReference type="HOGENOM" id="CLU_1127620_0_0_0"/>
<gene>
    <name evidence="4" type="ordered locus">Deima_2625</name>
</gene>
<dbReference type="PANTHER" id="PTHR34606">
    <property type="entry name" value="BON DOMAIN-CONTAINING PROTEIN"/>
    <property type="match status" value="1"/>
</dbReference>
<evidence type="ECO:0000313" key="4">
    <source>
        <dbReference type="EMBL" id="ADV68258.1"/>
    </source>
</evidence>
<evidence type="ECO:0000313" key="5">
    <source>
        <dbReference type="Proteomes" id="UP000008635"/>
    </source>
</evidence>
<dbReference type="SMART" id="SM00257">
    <property type="entry name" value="LysM"/>
    <property type="match status" value="1"/>
</dbReference>
<dbReference type="OrthoDB" id="9800780at2"/>
<evidence type="ECO:0000259" key="2">
    <source>
        <dbReference type="PROSITE" id="PS50914"/>
    </source>
</evidence>
<dbReference type="PROSITE" id="PS50914">
    <property type="entry name" value="BON"/>
    <property type="match status" value="2"/>
</dbReference>
<dbReference type="AlphaFoldDB" id="E8UB19"/>
<evidence type="ECO:0000259" key="3">
    <source>
        <dbReference type="PROSITE" id="PS51782"/>
    </source>
</evidence>
<dbReference type="eggNOG" id="COG2823">
    <property type="taxonomic scope" value="Bacteria"/>
</dbReference>
<dbReference type="InterPro" id="IPR036779">
    <property type="entry name" value="LysM_dom_sf"/>
</dbReference>
<dbReference type="RefSeq" id="WP_013557762.1">
    <property type="nucleotide sequence ID" value="NC_014958.1"/>
</dbReference>
<dbReference type="InterPro" id="IPR051686">
    <property type="entry name" value="Lipoprotein_DolP"/>
</dbReference>
<dbReference type="PROSITE" id="PS51782">
    <property type="entry name" value="LYSM"/>
    <property type="match status" value="1"/>
</dbReference>
<organism evidence="4 5">
    <name type="scientific">Deinococcus maricopensis (strain DSM 21211 / LMG 22137 / NRRL B-23946 / LB-34)</name>
    <dbReference type="NCBI Taxonomy" id="709986"/>
    <lineage>
        <taxon>Bacteria</taxon>
        <taxon>Thermotogati</taxon>
        <taxon>Deinococcota</taxon>
        <taxon>Deinococci</taxon>
        <taxon>Deinococcales</taxon>
        <taxon>Deinococcaceae</taxon>
        <taxon>Deinococcus</taxon>
    </lineage>
</organism>
<dbReference type="EMBL" id="CP002454">
    <property type="protein sequence ID" value="ADV68258.1"/>
    <property type="molecule type" value="Genomic_DNA"/>
</dbReference>
<evidence type="ECO:0000256" key="1">
    <source>
        <dbReference type="SAM" id="MobiDB-lite"/>
    </source>
</evidence>
<protein>
    <submittedName>
        <fullName evidence="4">Peptidoglycan-binding lysin domain protein</fullName>
    </submittedName>
</protein>
<dbReference type="SMART" id="SM00749">
    <property type="entry name" value="BON"/>
    <property type="match status" value="2"/>
</dbReference>
<feature type="domain" description="LysM" evidence="3">
    <location>
        <begin position="199"/>
        <end position="246"/>
    </location>
</feature>
<keyword evidence="5" id="KW-1185">Reference proteome</keyword>
<dbReference type="PANTHER" id="PTHR34606:SF15">
    <property type="entry name" value="BON DOMAIN-CONTAINING PROTEIN"/>
    <property type="match status" value="1"/>
</dbReference>
<accession>E8UB19</accession>
<proteinExistence type="predicted"/>
<dbReference type="STRING" id="709986.Deima_2625"/>
<dbReference type="Pfam" id="PF04972">
    <property type="entry name" value="BON"/>
    <property type="match status" value="2"/>
</dbReference>
<dbReference type="eggNOG" id="COG1652">
    <property type="taxonomic scope" value="Bacteria"/>
</dbReference>
<name>E8UB19_DEIML</name>
<feature type="compositionally biased region" description="Low complexity" evidence="1">
    <location>
        <begin position="83"/>
        <end position="94"/>
    </location>
</feature>
<reference evidence="4 5" key="1">
    <citation type="journal article" date="2011" name="Stand. Genomic Sci.">
        <title>Complete genome sequence of Deinococcus maricopensis type strain (LB-34).</title>
        <authorList>
            <person name="Pukall R."/>
            <person name="Zeytun A."/>
            <person name="Lucas S."/>
            <person name="Lapidus A."/>
            <person name="Hammon N."/>
            <person name="Deshpande S."/>
            <person name="Nolan M."/>
            <person name="Cheng J.F."/>
            <person name="Pitluck S."/>
            <person name="Liolios K."/>
            <person name="Pagani I."/>
            <person name="Mikhailova N."/>
            <person name="Ivanova N."/>
            <person name="Mavromatis K."/>
            <person name="Pati A."/>
            <person name="Tapia R."/>
            <person name="Han C."/>
            <person name="Goodwin L."/>
            <person name="Chen A."/>
            <person name="Palaniappan K."/>
            <person name="Land M."/>
            <person name="Hauser L."/>
            <person name="Chang Y.J."/>
            <person name="Jeffries C.D."/>
            <person name="Brambilla E.M."/>
            <person name="Rohde M."/>
            <person name="Goker M."/>
            <person name="Detter J.C."/>
            <person name="Woyke T."/>
            <person name="Bristow J."/>
            <person name="Eisen J.A."/>
            <person name="Markowitz V."/>
            <person name="Hugenholtz P."/>
            <person name="Kyrpides N.C."/>
            <person name="Klenk H.P."/>
        </authorList>
    </citation>
    <scope>NUCLEOTIDE SEQUENCE [LARGE SCALE GENOMIC DNA]</scope>
    <source>
        <strain evidence="5">DSM 21211 / LMG 22137 / NRRL B-23946 / LB-34</strain>
    </source>
</reference>
<feature type="domain" description="BON" evidence="2">
    <location>
        <begin position="4"/>
        <end position="73"/>
    </location>
</feature>
<dbReference type="InterPro" id="IPR014004">
    <property type="entry name" value="Transpt-assoc_nodulatn_dom_bac"/>
</dbReference>
<sequence>MWPFGKSSEDRLKEALQANHVTAREAVQVKVQGGTAVYSGEVSQPAVINLLKLIAEGIDGIKSVDTSGVTARAAAPQAPSGPATPAAEPDAPAPTLSTVDLGNAGILPLDAGEVEGSSRLAKAAHAALRANAELKDNPVDVLQRGSTIILRGAVDNDHEVRLAEKLVRAVSGVEAVDVSGLRAVAQVRELARERDEEGVVYTVKAGDTLSAIALRYYGDANAYRQIAHANNISDPDRIQAGQRLRIPARG</sequence>
<dbReference type="InterPro" id="IPR007055">
    <property type="entry name" value="BON_dom"/>
</dbReference>
<dbReference type="KEGG" id="dmr:Deima_2625"/>
<dbReference type="CDD" id="cd00118">
    <property type="entry name" value="LysM"/>
    <property type="match status" value="1"/>
</dbReference>
<dbReference type="Proteomes" id="UP000008635">
    <property type="component" value="Chromosome"/>
</dbReference>